<evidence type="ECO:0000313" key="3">
    <source>
        <dbReference type="Proteomes" id="UP000285648"/>
    </source>
</evidence>
<proteinExistence type="predicted"/>
<dbReference type="RefSeq" id="WP_121576436.1">
    <property type="nucleotide sequence ID" value="NZ_MJLZ01000056.1"/>
</dbReference>
<organism evidence="2 3">
    <name type="scientific">Brenneria alni</name>
    <dbReference type="NCBI Taxonomy" id="71656"/>
    <lineage>
        <taxon>Bacteria</taxon>
        <taxon>Pseudomonadati</taxon>
        <taxon>Pseudomonadota</taxon>
        <taxon>Gammaproteobacteria</taxon>
        <taxon>Enterobacterales</taxon>
        <taxon>Pectobacteriaceae</taxon>
        <taxon>Brenneria</taxon>
    </lineage>
</organism>
<name>A0A421DJN5_9GAMM</name>
<dbReference type="Pfam" id="PF13503">
    <property type="entry name" value="DUF4123"/>
    <property type="match status" value="1"/>
</dbReference>
<protein>
    <submittedName>
        <fullName evidence="2">Type III secretion protein</fullName>
    </submittedName>
</protein>
<dbReference type="OrthoDB" id="5891132at2"/>
<reference evidence="2 3" key="1">
    <citation type="submission" date="2016-09" db="EMBL/GenBank/DDBJ databases">
        <authorList>
            <person name="Doonan J."/>
            <person name="Pachebat J.A."/>
            <person name="Golyshin P.N."/>
            <person name="Denman S."/>
            <person name="Mcdonald J.E."/>
        </authorList>
    </citation>
    <scope>NUCLEOTIDE SEQUENCE [LARGE SCALE GENOMIC DNA]</scope>
    <source>
        <strain evidence="2 3">NCPPB 3934</strain>
    </source>
</reference>
<sequence>MSLNMWRTQHGGSLFAIVDVALDRSVAARFYTLSEGEAYPLFAGTPFADQAALGPWLLSDPSSEFVAAYPTLSGFYLVSEQPIAVVRHHWQSLIQVIREGEAVWFRFSDPRIFLPIFSVMTPDEQDAVLGPCTGLWINGTGFARNPAARFHPSLKTPWFPLRSHHLAALYDENRHAYILRRRLWQTMTKVMEQHPDPAGAILPVLRQANADKLQEDVLDGVVAGALAVQAGFPLESIRVPLMLTETEWVQVSHWLAQHDNKLTGVN</sequence>
<keyword evidence="3" id="KW-1185">Reference proteome</keyword>
<comment type="caution">
    <text evidence="2">The sequence shown here is derived from an EMBL/GenBank/DDBJ whole genome shotgun (WGS) entry which is preliminary data.</text>
</comment>
<feature type="domain" description="DUF4123" evidence="1">
    <location>
        <begin position="14"/>
        <end position="126"/>
    </location>
</feature>
<dbReference type="EMBL" id="MJLZ01000056">
    <property type="protein sequence ID" value="RLM18965.1"/>
    <property type="molecule type" value="Genomic_DNA"/>
</dbReference>
<dbReference type="InterPro" id="IPR025391">
    <property type="entry name" value="DUF4123"/>
</dbReference>
<evidence type="ECO:0000313" key="2">
    <source>
        <dbReference type="EMBL" id="RLM18965.1"/>
    </source>
</evidence>
<gene>
    <name evidence="2" type="ORF">BIY29_17515</name>
</gene>
<accession>A0A421DJN5</accession>
<dbReference type="Proteomes" id="UP000285648">
    <property type="component" value="Unassembled WGS sequence"/>
</dbReference>
<evidence type="ECO:0000259" key="1">
    <source>
        <dbReference type="Pfam" id="PF13503"/>
    </source>
</evidence>
<dbReference type="AlphaFoldDB" id="A0A421DJN5"/>